<dbReference type="SUPFAM" id="SSF55073">
    <property type="entry name" value="Nucleotide cyclase"/>
    <property type="match status" value="1"/>
</dbReference>
<dbReference type="PROSITE" id="PS50112">
    <property type="entry name" value="PAS"/>
    <property type="match status" value="1"/>
</dbReference>
<keyword evidence="1" id="KW-0812">Transmembrane</keyword>
<dbReference type="SMART" id="SM00267">
    <property type="entry name" value="GGDEF"/>
    <property type="match status" value="1"/>
</dbReference>
<dbReference type="Proteomes" id="UP000463224">
    <property type="component" value="Unassembled WGS sequence"/>
</dbReference>
<organism evidence="5 6">
    <name type="scientific">Nitratireductor arenosus</name>
    <dbReference type="NCBI Taxonomy" id="2682096"/>
    <lineage>
        <taxon>Bacteria</taxon>
        <taxon>Pseudomonadati</taxon>
        <taxon>Pseudomonadota</taxon>
        <taxon>Alphaproteobacteria</taxon>
        <taxon>Hyphomicrobiales</taxon>
        <taxon>Phyllobacteriaceae</taxon>
        <taxon>Nitratireductor</taxon>
    </lineage>
</organism>
<evidence type="ECO:0000259" key="3">
    <source>
        <dbReference type="PROSITE" id="PS50113"/>
    </source>
</evidence>
<name>A0A844QIJ2_9HYPH</name>
<dbReference type="InterPro" id="IPR035965">
    <property type="entry name" value="PAS-like_dom_sf"/>
</dbReference>
<sequence length="650" mass="70580">MRPDALSANDPARALSRFTGEFRDAALEDDFRRDQYAEILRQSKFLFGLGLLVSLVLAGVNALLADQELVPLALAARSVAFAASLACLLVVGHVAKSLVEPLLVVWQVVITLAAATLIFVQQNVDAVSVLMLPAAFYLAVPTRFRVAVITNGVASLVMMGSYTAYAGATETTLRTGVALIVLTGLLAALRGRSGRDLRIAWATARSRAEALAELAQSRKLIERIFEAVPIPLVVVSTASGRIRRANKAAGLFLHGSTGGLVGCRAADLHEDPGDGSALLASLAREGAVRDFPTRVHAADGSVRSVLVSANVVDKSAADMQVVSSVFDITGRLQQEEKLRKAEAEYRALFENAVVGVYRTTPDGRMLRANPALVRLNGYSSEAELVTAVNDIASEWYVEPQRREEWARLMGRTGRVIDFVSEVYRHKTRERIWVSENGWTVWDENGEPAYFEGTLIDITERMRAEKQNAYFASHDPLTNLPNRRHFMERLEQALAQRKRKGGWLAVMYLDLDRFKPVNDTFGHAAGDLLLADVARRLKSVCRSEDVVARIGGDEFTILSTSADEPDGSLGLAERILAAFVEPFSLDGSRALVGASIGIAFAPYDGVSPDELLRKADQALYAAKSAGRNTVRTFNPDFGRHAGESGADRAAG</sequence>
<feature type="transmembrane region" description="Helical" evidence="1">
    <location>
        <begin position="171"/>
        <end position="189"/>
    </location>
</feature>
<dbReference type="InterPro" id="IPR000014">
    <property type="entry name" value="PAS"/>
</dbReference>
<dbReference type="SUPFAM" id="SSF55785">
    <property type="entry name" value="PYP-like sensor domain (PAS domain)"/>
    <property type="match status" value="2"/>
</dbReference>
<reference evidence="5 6" key="1">
    <citation type="submission" date="2019-12" db="EMBL/GenBank/DDBJ databases">
        <title>Nitratireductor arenosus sp. nov., Isolated from sea sand, Jeju island, South Korea.</title>
        <authorList>
            <person name="Kim W."/>
        </authorList>
    </citation>
    <scope>NUCLEOTIDE SEQUENCE [LARGE SCALE GENOMIC DNA]</scope>
    <source>
        <strain evidence="5 6">CAU 1489</strain>
    </source>
</reference>
<proteinExistence type="predicted"/>
<feature type="domain" description="GGDEF" evidence="4">
    <location>
        <begin position="501"/>
        <end position="634"/>
    </location>
</feature>
<dbReference type="AlphaFoldDB" id="A0A844QIJ2"/>
<dbReference type="Pfam" id="PF13426">
    <property type="entry name" value="PAS_9"/>
    <property type="match status" value="1"/>
</dbReference>
<dbReference type="SMART" id="SM00091">
    <property type="entry name" value="PAS"/>
    <property type="match status" value="2"/>
</dbReference>
<feature type="transmembrane region" description="Helical" evidence="1">
    <location>
        <begin position="98"/>
        <end position="118"/>
    </location>
</feature>
<gene>
    <name evidence="5" type="ORF">GN330_17845</name>
</gene>
<protein>
    <submittedName>
        <fullName evidence="5">Diguanylate cyclase</fullName>
    </submittedName>
</protein>
<dbReference type="NCBIfam" id="TIGR00229">
    <property type="entry name" value="sensory_box"/>
    <property type="match status" value="2"/>
</dbReference>
<dbReference type="FunFam" id="3.30.70.270:FF:000001">
    <property type="entry name" value="Diguanylate cyclase domain protein"/>
    <property type="match status" value="1"/>
</dbReference>
<dbReference type="InterPro" id="IPR043128">
    <property type="entry name" value="Rev_trsase/Diguanyl_cyclase"/>
</dbReference>
<evidence type="ECO:0000256" key="1">
    <source>
        <dbReference type="SAM" id="Phobius"/>
    </source>
</evidence>
<dbReference type="InterPro" id="IPR013656">
    <property type="entry name" value="PAS_4"/>
</dbReference>
<dbReference type="CDD" id="cd01949">
    <property type="entry name" value="GGDEF"/>
    <property type="match status" value="1"/>
</dbReference>
<dbReference type="PANTHER" id="PTHR46663">
    <property type="entry name" value="DIGUANYLATE CYCLASE DGCT-RELATED"/>
    <property type="match status" value="1"/>
</dbReference>
<dbReference type="InterPro" id="IPR000700">
    <property type="entry name" value="PAS-assoc_C"/>
</dbReference>
<dbReference type="InterPro" id="IPR029787">
    <property type="entry name" value="Nucleotide_cyclase"/>
</dbReference>
<dbReference type="Gene3D" id="3.30.450.20">
    <property type="entry name" value="PAS domain"/>
    <property type="match status" value="2"/>
</dbReference>
<feature type="transmembrane region" description="Helical" evidence="1">
    <location>
        <begin position="45"/>
        <end position="64"/>
    </location>
</feature>
<evidence type="ECO:0000313" key="5">
    <source>
        <dbReference type="EMBL" id="MVA99115.1"/>
    </source>
</evidence>
<keyword evidence="6" id="KW-1185">Reference proteome</keyword>
<dbReference type="PANTHER" id="PTHR46663:SF3">
    <property type="entry name" value="SLL0267 PROTEIN"/>
    <property type="match status" value="1"/>
</dbReference>
<feature type="domain" description="PAS" evidence="2">
    <location>
        <begin position="341"/>
        <end position="381"/>
    </location>
</feature>
<dbReference type="Pfam" id="PF08448">
    <property type="entry name" value="PAS_4"/>
    <property type="match status" value="1"/>
</dbReference>
<dbReference type="Gene3D" id="3.30.70.270">
    <property type="match status" value="1"/>
</dbReference>
<dbReference type="PROSITE" id="PS50887">
    <property type="entry name" value="GGDEF"/>
    <property type="match status" value="1"/>
</dbReference>
<evidence type="ECO:0000313" key="6">
    <source>
        <dbReference type="Proteomes" id="UP000463224"/>
    </source>
</evidence>
<accession>A0A844QIJ2</accession>
<dbReference type="PROSITE" id="PS50113">
    <property type="entry name" value="PAC"/>
    <property type="match status" value="2"/>
</dbReference>
<keyword evidence="1" id="KW-1133">Transmembrane helix</keyword>
<evidence type="ECO:0000259" key="2">
    <source>
        <dbReference type="PROSITE" id="PS50112"/>
    </source>
</evidence>
<dbReference type="GO" id="GO:0003824">
    <property type="term" value="F:catalytic activity"/>
    <property type="evidence" value="ECO:0007669"/>
    <property type="project" value="UniProtKB-ARBA"/>
</dbReference>
<dbReference type="CDD" id="cd00130">
    <property type="entry name" value="PAS"/>
    <property type="match status" value="1"/>
</dbReference>
<dbReference type="Pfam" id="PF00990">
    <property type="entry name" value="GGDEF"/>
    <property type="match status" value="1"/>
</dbReference>
<dbReference type="NCBIfam" id="TIGR00254">
    <property type="entry name" value="GGDEF"/>
    <property type="match status" value="1"/>
</dbReference>
<comment type="caution">
    <text evidence="5">The sequence shown here is derived from an EMBL/GenBank/DDBJ whole genome shotgun (WGS) entry which is preliminary data.</text>
</comment>
<feature type="domain" description="PAC" evidence="3">
    <location>
        <begin position="416"/>
        <end position="469"/>
    </location>
</feature>
<dbReference type="EMBL" id="WPHG01000004">
    <property type="protein sequence ID" value="MVA99115.1"/>
    <property type="molecule type" value="Genomic_DNA"/>
</dbReference>
<feature type="transmembrane region" description="Helical" evidence="1">
    <location>
        <begin position="147"/>
        <end position="165"/>
    </location>
</feature>
<dbReference type="InterPro" id="IPR000160">
    <property type="entry name" value="GGDEF_dom"/>
</dbReference>
<evidence type="ECO:0000259" key="4">
    <source>
        <dbReference type="PROSITE" id="PS50887"/>
    </source>
</evidence>
<keyword evidence="1" id="KW-0472">Membrane</keyword>
<feature type="transmembrane region" description="Helical" evidence="1">
    <location>
        <begin position="70"/>
        <end position="91"/>
    </location>
</feature>
<feature type="domain" description="PAC" evidence="3">
    <location>
        <begin position="289"/>
        <end position="340"/>
    </location>
</feature>
<dbReference type="InterPro" id="IPR052163">
    <property type="entry name" value="DGC-Regulatory_Protein"/>
</dbReference>